<dbReference type="Proteomes" id="UP001358586">
    <property type="component" value="Chromosome 9"/>
</dbReference>
<reference evidence="1 2" key="1">
    <citation type="submission" date="2023-03" db="EMBL/GenBank/DDBJ databases">
        <title>WGS of Gossypium arboreum.</title>
        <authorList>
            <person name="Yu D."/>
        </authorList>
    </citation>
    <scope>NUCLEOTIDE SEQUENCE [LARGE SCALE GENOMIC DNA]</scope>
    <source>
        <tissue evidence="1">Leaf</tissue>
    </source>
</reference>
<protein>
    <submittedName>
        <fullName evidence="1">Uncharacterized protein</fullName>
    </submittedName>
</protein>
<evidence type="ECO:0000313" key="2">
    <source>
        <dbReference type="Proteomes" id="UP001358586"/>
    </source>
</evidence>
<organism evidence="1 2">
    <name type="scientific">Gossypium arboreum</name>
    <name type="common">Tree cotton</name>
    <name type="synonym">Gossypium nanking</name>
    <dbReference type="NCBI Taxonomy" id="29729"/>
    <lineage>
        <taxon>Eukaryota</taxon>
        <taxon>Viridiplantae</taxon>
        <taxon>Streptophyta</taxon>
        <taxon>Embryophyta</taxon>
        <taxon>Tracheophyta</taxon>
        <taxon>Spermatophyta</taxon>
        <taxon>Magnoliopsida</taxon>
        <taxon>eudicotyledons</taxon>
        <taxon>Gunneridae</taxon>
        <taxon>Pentapetalae</taxon>
        <taxon>rosids</taxon>
        <taxon>malvids</taxon>
        <taxon>Malvales</taxon>
        <taxon>Malvaceae</taxon>
        <taxon>Malvoideae</taxon>
        <taxon>Gossypium</taxon>
    </lineage>
</organism>
<dbReference type="EMBL" id="JARKNE010000009">
    <property type="protein sequence ID" value="KAK5803107.1"/>
    <property type="molecule type" value="Genomic_DNA"/>
</dbReference>
<name>A0ABR0NQ26_GOSAR</name>
<keyword evidence="2" id="KW-1185">Reference proteome</keyword>
<comment type="caution">
    <text evidence="1">The sequence shown here is derived from an EMBL/GenBank/DDBJ whole genome shotgun (WGS) entry which is preliminary data.</text>
</comment>
<accession>A0ABR0NQ26</accession>
<evidence type="ECO:0000313" key="1">
    <source>
        <dbReference type="EMBL" id="KAK5803107.1"/>
    </source>
</evidence>
<proteinExistence type="predicted"/>
<gene>
    <name evidence="1" type="ORF">PVK06_030748</name>
</gene>
<sequence length="79" mass="8703">MGLHAYVGLHAQIGLAVWPHGLAQKPTHLTWPSLCGSTTTLWLPYDRVLRMTMPSSITQPCLSYGQPQGRPHARVALTK</sequence>